<evidence type="ECO:0000313" key="1">
    <source>
        <dbReference type="EMBL" id="MDR6531777.1"/>
    </source>
</evidence>
<sequence length="103" mass="11367">MKTIARKIGWKSLSNGQFMKTDRAAGNLTLGRGVTRRIVHCPEAFPDGLGDRGTFSDHGLDRDPPIHDSAILPADVSLRWAGGRCLARGRHGRNYGMKQRVNK</sequence>
<comment type="caution">
    <text evidence="1">The sequence shown here is derived from an EMBL/GenBank/DDBJ whole genome shotgun (WGS) entry which is preliminary data.</text>
</comment>
<dbReference type="EMBL" id="JAVDRL010000007">
    <property type="protein sequence ID" value="MDR6531777.1"/>
    <property type="molecule type" value="Genomic_DNA"/>
</dbReference>
<dbReference type="RefSeq" id="WP_310031903.1">
    <property type="nucleotide sequence ID" value="NZ_JAVDRL010000007.1"/>
</dbReference>
<keyword evidence="2" id="KW-1185">Reference proteome</keyword>
<gene>
    <name evidence="1" type="ORF">J2800_002530</name>
</gene>
<organism evidence="1 2">
    <name type="scientific">Caulobacter rhizosphaerae</name>
    <dbReference type="NCBI Taxonomy" id="2010972"/>
    <lineage>
        <taxon>Bacteria</taxon>
        <taxon>Pseudomonadati</taxon>
        <taxon>Pseudomonadota</taxon>
        <taxon>Alphaproteobacteria</taxon>
        <taxon>Caulobacterales</taxon>
        <taxon>Caulobacteraceae</taxon>
        <taxon>Caulobacter</taxon>
    </lineage>
</organism>
<protein>
    <submittedName>
        <fullName evidence="1">Uncharacterized protein</fullName>
    </submittedName>
</protein>
<accession>A0ABU1N016</accession>
<proteinExistence type="predicted"/>
<name>A0ABU1N016_9CAUL</name>
<dbReference type="Proteomes" id="UP001262754">
    <property type="component" value="Unassembled WGS sequence"/>
</dbReference>
<reference evidence="1 2" key="1">
    <citation type="submission" date="2023-07" db="EMBL/GenBank/DDBJ databases">
        <title>Sorghum-associated microbial communities from plants grown in Nebraska, USA.</title>
        <authorList>
            <person name="Schachtman D."/>
        </authorList>
    </citation>
    <scope>NUCLEOTIDE SEQUENCE [LARGE SCALE GENOMIC DNA]</scope>
    <source>
        <strain evidence="1 2">DS2154</strain>
    </source>
</reference>
<evidence type="ECO:0000313" key="2">
    <source>
        <dbReference type="Proteomes" id="UP001262754"/>
    </source>
</evidence>